<dbReference type="RefSeq" id="WP_192148461.1">
    <property type="nucleotide sequence ID" value="NZ_JACYXI010000007.1"/>
</dbReference>
<feature type="transmembrane region" description="Helical" evidence="1">
    <location>
        <begin position="20"/>
        <end position="39"/>
    </location>
</feature>
<evidence type="ECO:0000259" key="2">
    <source>
        <dbReference type="Pfam" id="PF07811"/>
    </source>
</evidence>
<dbReference type="Pfam" id="PF07811">
    <property type="entry name" value="TadE"/>
    <property type="match status" value="1"/>
</dbReference>
<keyword evidence="1" id="KW-0472">Membrane</keyword>
<name>A0ABR9CPI4_9HYPH</name>
<sequence>MRTNRVSLFIRLQKNTRGVAAVEFALILPFLIILLIGMAEATTGLNQNRKVAQVASSIGDMVARATSVSSTSLADLMKARTYIMEPYDASNMTVIVASVSFDKDKKATVDWSADQSGGTPWAKDQAPPITIPDGAIAANKSIIVCQTKYTYVPMFASLAQNIFPRATSIDMSGVVFLRPRLTTKVTKT</sequence>
<accession>A0ABR9CPI4</accession>
<feature type="domain" description="TadE-like" evidence="2">
    <location>
        <begin position="18"/>
        <end position="56"/>
    </location>
</feature>
<keyword evidence="1" id="KW-0812">Transmembrane</keyword>
<comment type="caution">
    <text evidence="3">The sequence shown here is derived from an EMBL/GenBank/DDBJ whole genome shotgun (WGS) entry which is preliminary data.</text>
</comment>
<evidence type="ECO:0000313" key="4">
    <source>
        <dbReference type="Proteomes" id="UP000632063"/>
    </source>
</evidence>
<evidence type="ECO:0000313" key="3">
    <source>
        <dbReference type="EMBL" id="MBD8892330.1"/>
    </source>
</evidence>
<dbReference type="EMBL" id="JACYXI010000007">
    <property type="protein sequence ID" value="MBD8892330.1"/>
    <property type="molecule type" value="Genomic_DNA"/>
</dbReference>
<proteinExistence type="predicted"/>
<protein>
    <submittedName>
        <fullName evidence="3">Pilus assembly protein</fullName>
    </submittedName>
</protein>
<gene>
    <name evidence="3" type="ORF">IG616_12280</name>
</gene>
<keyword evidence="1" id="KW-1133">Transmembrane helix</keyword>
<dbReference type="InterPro" id="IPR012495">
    <property type="entry name" value="TadE-like_dom"/>
</dbReference>
<reference evidence="3 4" key="2">
    <citation type="journal article" date="2021" name="Int. J. Syst. Evol. Microbiol.">
        <title>Roseibium litorale sp. nov., isolated from a tidal flat sediment and proposal for the reclassification of Labrenzia polysiphoniae as Roseibium polysiphoniae comb. nov.</title>
        <authorList>
            <person name="Liu Y."/>
            <person name="Pei T."/>
            <person name="Du J."/>
            <person name="Chao M."/>
            <person name="Deng M.R."/>
            <person name="Zhu H."/>
        </authorList>
    </citation>
    <scope>NUCLEOTIDE SEQUENCE [LARGE SCALE GENOMIC DNA]</scope>
    <source>
        <strain evidence="3 4">4C16A</strain>
    </source>
</reference>
<keyword evidence="4" id="KW-1185">Reference proteome</keyword>
<organism evidence="3 4">
    <name type="scientific">Roseibium litorale</name>
    <dbReference type="NCBI Taxonomy" id="2803841"/>
    <lineage>
        <taxon>Bacteria</taxon>
        <taxon>Pseudomonadati</taxon>
        <taxon>Pseudomonadota</taxon>
        <taxon>Alphaproteobacteria</taxon>
        <taxon>Hyphomicrobiales</taxon>
        <taxon>Stappiaceae</taxon>
        <taxon>Roseibium</taxon>
    </lineage>
</organism>
<dbReference type="Proteomes" id="UP000632063">
    <property type="component" value="Unassembled WGS sequence"/>
</dbReference>
<reference evidence="4" key="1">
    <citation type="submission" date="2020-09" db="EMBL/GenBank/DDBJ databases">
        <title>The genome sequence of strain Labrenzia suaedae 4C16A.</title>
        <authorList>
            <person name="Liu Y."/>
        </authorList>
    </citation>
    <scope>NUCLEOTIDE SEQUENCE [LARGE SCALE GENOMIC DNA]</scope>
    <source>
        <strain evidence="4">4C16A</strain>
    </source>
</reference>
<evidence type="ECO:0000256" key="1">
    <source>
        <dbReference type="SAM" id="Phobius"/>
    </source>
</evidence>